<keyword evidence="3 5" id="KW-1133">Transmembrane helix</keyword>
<evidence type="ECO:0000259" key="6">
    <source>
        <dbReference type="Pfam" id="PF04335"/>
    </source>
</evidence>
<dbReference type="GO" id="GO:0016020">
    <property type="term" value="C:membrane"/>
    <property type="evidence" value="ECO:0007669"/>
    <property type="project" value="UniProtKB-SubCell"/>
</dbReference>
<evidence type="ECO:0000256" key="4">
    <source>
        <dbReference type="ARBA" id="ARBA00023136"/>
    </source>
</evidence>
<proteinExistence type="predicted"/>
<dbReference type="GO" id="GO:0030255">
    <property type="term" value="P:protein secretion by the type IV secretion system"/>
    <property type="evidence" value="ECO:0007669"/>
    <property type="project" value="InterPro"/>
</dbReference>
<dbReference type="CDD" id="cd16424">
    <property type="entry name" value="VirB8"/>
    <property type="match status" value="1"/>
</dbReference>
<evidence type="ECO:0000256" key="1">
    <source>
        <dbReference type="ARBA" id="ARBA00004167"/>
    </source>
</evidence>
<gene>
    <name evidence="7" type="ORF">DD666_22250</name>
</gene>
<dbReference type="InterPro" id="IPR032710">
    <property type="entry name" value="NTF2-like_dom_sf"/>
</dbReference>
<dbReference type="SUPFAM" id="SSF54427">
    <property type="entry name" value="NTF2-like"/>
    <property type="match status" value="1"/>
</dbReference>
<dbReference type="Pfam" id="PF04335">
    <property type="entry name" value="VirB8"/>
    <property type="match status" value="1"/>
</dbReference>
<protein>
    <submittedName>
        <fullName evidence="7">Type VI secretion protein</fullName>
    </submittedName>
</protein>
<comment type="caution">
    <text evidence="7">The sequence shown here is derived from an EMBL/GenBank/DDBJ whole genome shotgun (WGS) entry which is preliminary data.</text>
</comment>
<sequence>MFFKMKKCKGEISPRQEAITFIQKAKEFERSQIEAIKSSNKRAWRVAWAQVCISVLAVGAVVGLAPLKTVEPFVLRVDNNTGATDIVTSVRDIKKIKYDEAIDKFWLGQYIRFREGYDWWTVQAGYDASMLMSSPQIQNDIAGLFESPAAPYRVLKDKARVDIRVIGVSWVGEVAQVRFERKIKILASDQAKAPAPQRMLATIAYRYVNKPITEKDRLVNPLGFQVMSYRIDPETVSGS</sequence>
<dbReference type="InterPro" id="IPR026264">
    <property type="entry name" value="VirB8/PtlE"/>
</dbReference>
<dbReference type="Gene3D" id="3.10.450.230">
    <property type="entry name" value="VirB8 protein"/>
    <property type="match status" value="1"/>
</dbReference>
<keyword evidence="4 5" id="KW-0472">Membrane</keyword>
<dbReference type="InterPro" id="IPR007430">
    <property type="entry name" value="VirB8"/>
</dbReference>
<evidence type="ECO:0000313" key="7">
    <source>
        <dbReference type="EMBL" id="HBP32118.1"/>
    </source>
</evidence>
<dbReference type="Proteomes" id="UP000264036">
    <property type="component" value="Unassembled WGS sequence"/>
</dbReference>
<evidence type="ECO:0000256" key="5">
    <source>
        <dbReference type="SAM" id="Phobius"/>
    </source>
</evidence>
<organism evidence="7 8">
    <name type="scientific">Advenella kashmirensis</name>
    <dbReference type="NCBI Taxonomy" id="310575"/>
    <lineage>
        <taxon>Bacteria</taxon>
        <taxon>Pseudomonadati</taxon>
        <taxon>Pseudomonadota</taxon>
        <taxon>Betaproteobacteria</taxon>
        <taxon>Burkholderiales</taxon>
        <taxon>Alcaligenaceae</taxon>
    </lineage>
</organism>
<dbReference type="PIRSF" id="PIRSF003299">
    <property type="entry name" value="VirB8_PtlE"/>
    <property type="match status" value="1"/>
</dbReference>
<accession>A0A356LN29</accession>
<evidence type="ECO:0000256" key="3">
    <source>
        <dbReference type="ARBA" id="ARBA00022989"/>
    </source>
</evidence>
<reference evidence="7 8" key="1">
    <citation type="journal article" date="2018" name="Nat. Biotechnol.">
        <title>A standardized bacterial taxonomy based on genome phylogeny substantially revises the tree of life.</title>
        <authorList>
            <person name="Parks D.H."/>
            <person name="Chuvochina M."/>
            <person name="Waite D.W."/>
            <person name="Rinke C."/>
            <person name="Skarshewski A."/>
            <person name="Chaumeil P.A."/>
            <person name="Hugenholtz P."/>
        </authorList>
    </citation>
    <scope>NUCLEOTIDE SEQUENCE [LARGE SCALE GENOMIC DNA]</scope>
    <source>
        <strain evidence="7">UBA10707</strain>
    </source>
</reference>
<feature type="transmembrane region" description="Helical" evidence="5">
    <location>
        <begin position="46"/>
        <end position="67"/>
    </location>
</feature>
<evidence type="ECO:0000313" key="8">
    <source>
        <dbReference type="Proteomes" id="UP000264036"/>
    </source>
</evidence>
<dbReference type="AlphaFoldDB" id="A0A356LN29"/>
<name>A0A356LN29_9BURK</name>
<feature type="domain" description="Bacterial virulence protein VirB8" evidence="6">
    <location>
        <begin position="24"/>
        <end position="234"/>
    </location>
</feature>
<comment type="subcellular location">
    <subcellularLocation>
        <location evidence="1">Membrane</location>
        <topology evidence="1">Single-pass membrane protein</topology>
    </subcellularLocation>
</comment>
<dbReference type="EMBL" id="DOEK01000047">
    <property type="protein sequence ID" value="HBP32118.1"/>
    <property type="molecule type" value="Genomic_DNA"/>
</dbReference>
<keyword evidence="2 5" id="KW-0812">Transmembrane</keyword>
<evidence type="ECO:0000256" key="2">
    <source>
        <dbReference type="ARBA" id="ARBA00022692"/>
    </source>
</evidence>